<reference evidence="1" key="1">
    <citation type="submission" date="2020-10" db="EMBL/GenBank/DDBJ databases">
        <authorList>
            <person name="Gilroy R."/>
        </authorList>
    </citation>
    <scope>NUCLEOTIDE SEQUENCE</scope>
    <source>
        <strain evidence="1">10192</strain>
    </source>
</reference>
<proteinExistence type="predicted"/>
<dbReference type="AlphaFoldDB" id="A0A9D9GZJ7"/>
<dbReference type="Gene3D" id="3.10.129.10">
    <property type="entry name" value="Hotdog Thioesterase"/>
    <property type="match status" value="1"/>
</dbReference>
<evidence type="ECO:0000313" key="1">
    <source>
        <dbReference type="EMBL" id="MBO8430027.1"/>
    </source>
</evidence>
<dbReference type="PIRSF" id="PIRSF020565">
    <property type="entry name" value="3Ho_Ac_ACP_DH_prd"/>
    <property type="match status" value="1"/>
</dbReference>
<protein>
    <submittedName>
        <fullName evidence="1">3-hydroxylacyl-ACP dehydratase</fullName>
    </submittedName>
</protein>
<dbReference type="Pfam" id="PF22817">
    <property type="entry name" value="ApeP-like"/>
    <property type="match status" value="1"/>
</dbReference>
<name>A0A9D9GZJ7_9BACT</name>
<accession>A0A9D9GZJ7</accession>
<organism evidence="1 2">
    <name type="scientific">Candidatus Scatousia excrementipullorum</name>
    <dbReference type="NCBI Taxonomy" id="2840936"/>
    <lineage>
        <taxon>Bacteria</taxon>
        <taxon>Candidatus Scatousia</taxon>
    </lineage>
</organism>
<reference evidence="1" key="2">
    <citation type="journal article" date="2021" name="PeerJ">
        <title>Extensive microbial diversity within the chicken gut microbiome revealed by metagenomics and culture.</title>
        <authorList>
            <person name="Gilroy R."/>
            <person name="Ravi A."/>
            <person name="Getino M."/>
            <person name="Pursley I."/>
            <person name="Horton D.L."/>
            <person name="Alikhan N.F."/>
            <person name="Baker D."/>
            <person name="Gharbi K."/>
            <person name="Hall N."/>
            <person name="Watson M."/>
            <person name="Adriaenssens E.M."/>
            <person name="Foster-Nyarko E."/>
            <person name="Jarju S."/>
            <person name="Secka A."/>
            <person name="Antonio M."/>
            <person name="Oren A."/>
            <person name="Chaudhuri R.R."/>
            <person name="La Ragione R."/>
            <person name="Hildebrand F."/>
            <person name="Pallen M.J."/>
        </authorList>
    </citation>
    <scope>NUCLEOTIDE SEQUENCE</scope>
    <source>
        <strain evidence="1">10192</strain>
    </source>
</reference>
<dbReference type="InterPro" id="IPR029069">
    <property type="entry name" value="HotDog_dom_sf"/>
</dbReference>
<dbReference type="Proteomes" id="UP000823632">
    <property type="component" value="Unassembled WGS sequence"/>
</dbReference>
<evidence type="ECO:0000313" key="2">
    <source>
        <dbReference type="Proteomes" id="UP000823632"/>
    </source>
</evidence>
<dbReference type="InterPro" id="IPR016776">
    <property type="entry name" value="ApeP-like_dehydratase"/>
</dbReference>
<dbReference type="EMBL" id="JADIND010000032">
    <property type="protein sequence ID" value="MBO8430027.1"/>
    <property type="molecule type" value="Genomic_DNA"/>
</dbReference>
<dbReference type="SUPFAM" id="SSF54637">
    <property type="entry name" value="Thioesterase/thiol ester dehydrase-isomerase"/>
    <property type="match status" value="1"/>
</dbReference>
<sequence>MEYNLENILPHNHPMILIDKLEEVNMEEGYVCASTTITPDKIFFDNTLDGIDSYVGIEFMAQTLACFSYFKFNQKSPKIGFLLGTRSYKCSLEKFETGKTYLIKAKELYSDSELVSFECFIYNDGEVVANATVNAYQPDNAEEFLKTGFKGNE</sequence>
<comment type="caution">
    <text evidence="1">The sequence shown here is derived from an EMBL/GenBank/DDBJ whole genome shotgun (WGS) entry which is preliminary data.</text>
</comment>
<gene>
    <name evidence="1" type="ORF">IAC76_01435</name>
</gene>